<feature type="compositionally biased region" description="Basic residues" evidence="1">
    <location>
        <begin position="211"/>
        <end position="225"/>
    </location>
</feature>
<dbReference type="STRING" id="72359.L7JSK4"/>
<dbReference type="HOGENOM" id="CLU_768491_0_0_1"/>
<organism evidence="2 3">
    <name type="scientific">Trachipleistophora hominis</name>
    <name type="common">Microsporidian parasite</name>
    <dbReference type="NCBI Taxonomy" id="72359"/>
    <lineage>
        <taxon>Eukaryota</taxon>
        <taxon>Fungi</taxon>
        <taxon>Fungi incertae sedis</taxon>
        <taxon>Microsporidia</taxon>
        <taxon>Pleistophoridae</taxon>
        <taxon>Trachipleistophora</taxon>
    </lineage>
</organism>
<dbReference type="EMBL" id="JH994055">
    <property type="protein sequence ID" value="ELQ74270.1"/>
    <property type="molecule type" value="Genomic_DNA"/>
</dbReference>
<dbReference type="AlphaFoldDB" id="L7JSK4"/>
<accession>L7JSK4</accession>
<evidence type="ECO:0000256" key="1">
    <source>
        <dbReference type="SAM" id="MobiDB-lite"/>
    </source>
</evidence>
<evidence type="ECO:0000313" key="3">
    <source>
        <dbReference type="Proteomes" id="UP000011185"/>
    </source>
</evidence>
<dbReference type="VEuPathDB" id="MicrosporidiaDB:THOM_2809"/>
<protein>
    <submittedName>
        <fullName evidence="2">Uncharacterized protein</fullName>
    </submittedName>
</protein>
<feature type="region of interest" description="Disordered" evidence="1">
    <location>
        <begin position="35"/>
        <end position="97"/>
    </location>
</feature>
<gene>
    <name evidence="2" type="ORF">THOM_2809</name>
</gene>
<feature type="compositionally biased region" description="Acidic residues" evidence="1">
    <location>
        <begin position="55"/>
        <end position="69"/>
    </location>
</feature>
<feature type="compositionally biased region" description="Basic and acidic residues" evidence="1">
    <location>
        <begin position="177"/>
        <end position="197"/>
    </location>
</feature>
<sequence length="361" mass="41609">VSNTTRTESLATKHYVINKVNDCLLMDSNERKRWEVDGCRGGDYEGGNDQGDNEKDYEEDNDQGDNEEDKEQKVKEEDKEQKDYEGNNEEDKGCVNKKCFNGTLPGEKKHRILIGDNLFYLVDDVLPEEWGVKEEEEREEESRKEEESRTRTVKVMEGLDKCEEKENVQKSMMSKNGLKDEMGIEEGKNEGVVKEEEGKEENDKEEESNKIRGKKNVKSNKRRSTPRSSTSKEKEQQAVGQINDRSKIKNAQKGVSKRMKCIKLVKRVRPSPNTSYTLFATENTENGDEEATRENFINTVLTNEIAQGSKNVCYRRIKTKGGARENDQPYTIVKINSFVHTEDGRADQVIFTVKDYKLDEW</sequence>
<dbReference type="Proteomes" id="UP000011185">
    <property type="component" value="Unassembled WGS sequence"/>
</dbReference>
<feature type="non-terminal residue" evidence="2">
    <location>
        <position position="1"/>
    </location>
</feature>
<keyword evidence="3" id="KW-1185">Reference proteome</keyword>
<proteinExistence type="predicted"/>
<feature type="compositionally biased region" description="Basic and acidic residues" evidence="1">
    <location>
        <begin position="130"/>
        <end position="150"/>
    </location>
</feature>
<feature type="compositionally biased region" description="Basic and acidic residues" evidence="1">
    <location>
        <begin position="70"/>
        <end position="94"/>
    </location>
</feature>
<evidence type="ECO:0000313" key="2">
    <source>
        <dbReference type="EMBL" id="ELQ74270.1"/>
    </source>
</evidence>
<feature type="compositionally biased region" description="Basic and acidic residues" evidence="1">
    <location>
        <begin position="157"/>
        <end position="168"/>
    </location>
</feature>
<reference evidence="2 3" key="1">
    <citation type="journal article" date="2012" name="PLoS Pathog.">
        <title>The genome of the obligate intracellular parasite Trachipleistophora hominis: new insights into microsporidian genome dynamics and reductive evolution.</title>
        <authorList>
            <person name="Heinz E."/>
            <person name="Williams T.A."/>
            <person name="Nakjang S."/>
            <person name="Noel C.J."/>
            <person name="Swan D.C."/>
            <person name="Goldberg A.V."/>
            <person name="Harris S.R."/>
            <person name="Weinmaier T."/>
            <person name="Markert S."/>
            <person name="Becher D."/>
            <person name="Bernhardt J."/>
            <person name="Dagan T."/>
            <person name="Hacker C."/>
            <person name="Lucocq J.M."/>
            <person name="Schweder T."/>
            <person name="Rattei T."/>
            <person name="Hall N."/>
            <person name="Hirt R.P."/>
            <person name="Embley T.M."/>
        </authorList>
    </citation>
    <scope>NUCLEOTIDE SEQUENCE [LARGE SCALE GENOMIC DNA]</scope>
</reference>
<name>L7JSK4_TRAHO</name>
<dbReference type="InParanoid" id="L7JSK4"/>
<dbReference type="OrthoDB" id="10583697at2759"/>
<feature type="region of interest" description="Disordered" evidence="1">
    <location>
        <begin position="130"/>
        <end position="254"/>
    </location>
</feature>